<name>A0AAD7D4U6_MYCRO</name>
<dbReference type="AlphaFoldDB" id="A0AAD7D4U6"/>
<organism evidence="1 2">
    <name type="scientific">Mycena rosella</name>
    <name type="common">Pink bonnet</name>
    <name type="synonym">Agaricus rosellus</name>
    <dbReference type="NCBI Taxonomy" id="1033263"/>
    <lineage>
        <taxon>Eukaryota</taxon>
        <taxon>Fungi</taxon>
        <taxon>Dikarya</taxon>
        <taxon>Basidiomycota</taxon>
        <taxon>Agaricomycotina</taxon>
        <taxon>Agaricomycetes</taxon>
        <taxon>Agaricomycetidae</taxon>
        <taxon>Agaricales</taxon>
        <taxon>Marasmiineae</taxon>
        <taxon>Mycenaceae</taxon>
        <taxon>Mycena</taxon>
    </lineage>
</organism>
<dbReference type="EMBL" id="JARKIE010000134">
    <property type="protein sequence ID" value="KAJ7678486.1"/>
    <property type="molecule type" value="Genomic_DNA"/>
</dbReference>
<sequence>MHHHLSGVLSRSSHSPGLGAQHALLILGCLWKLSGSHIRRPRSPTAAHDLQTTITSPIGKGFELSIRRAFSLGMSKRLGCKTTRNSAIFSARKDRCFHTALPYSNLNWMTICRVKGRVF</sequence>
<evidence type="ECO:0000313" key="2">
    <source>
        <dbReference type="Proteomes" id="UP001221757"/>
    </source>
</evidence>
<keyword evidence="2" id="KW-1185">Reference proteome</keyword>
<accession>A0AAD7D4U6</accession>
<reference evidence="1" key="1">
    <citation type="submission" date="2023-03" db="EMBL/GenBank/DDBJ databases">
        <title>Massive genome expansion in bonnet fungi (Mycena s.s.) driven by repeated elements and novel gene families across ecological guilds.</title>
        <authorList>
            <consortium name="Lawrence Berkeley National Laboratory"/>
            <person name="Harder C.B."/>
            <person name="Miyauchi S."/>
            <person name="Viragh M."/>
            <person name="Kuo A."/>
            <person name="Thoen E."/>
            <person name="Andreopoulos B."/>
            <person name="Lu D."/>
            <person name="Skrede I."/>
            <person name="Drula E."/>
            <person name="Henrissat B."/>
            <person name="Morin E."/>
            <person name="Kohler A."/>
            <person name="Barry K."/>
            <person name="LaButti K."/>
            <person name="Morin E."/>
            <person name="Salamov A."/>
            <person name="Lipzen A."/>
            <person name="Mereny Z."/>
            <person name="Hegedus B."/>
            <person name="Baldrian P."/>
            <person name="Stursova M."/>
            <person name="Weitz H."/>
            <person name="Taylor A."/>
            <person name="Grigoriev I.V."/>
            <person name="Nagy L.G."/>
            <person name="Martin F."/>
            <person name="Kauserud H."/>
        </authorList>
    </citation>
    <scope>NUCLEOTIDE SEQUENCE</scope>
    <source>
        <strain evidence="1">CBHHK067</strain>
    </source>
</reference>
<dbReference type="Proteomes" id="UP001221757">
    <property type="component" value="Unassembled WGS sequence"/>
</dbReference>
<proteinExistence type="predicted"/>
<evidence type="ECO:0000313" key="1">
    <source>
        <dbReference type="EMBL" id="KAJ7678486.1"/>
    </source>
</evidence>
<comment type="caution">
    <text evidence="1">The sequence shown here is derived from an EMBL/GenBank/DDBJ whole genome shotgun (WGS) entry which is preliminary data.</text>
</comment>
<protein>
    <submittedName>
        <fullName evidence="1">Uncharacterized protein</fullName>
    </submittedName>
</protein>
<gene>
    <name evidence="1" type="ORF">B0H17DRAFT_105372</name>
</gene>